<dbReference type="GO" id="GO:0016757">
    <property type="term" value="F:glycosyltransferase activity"/>
    <property type="evidence" value="ECO:0007669"/>
    <property type="project" value="InterPro"/>
</dbReference>
<dbReference type="GO" id="GO:0071793">
    <property type="term" value="P:bacillithiol biosynthetic process"/>
    <property type="evidence" value="ECO:0007669"/>
    <property type="project" value="InterPro"/>
</dbReference>
<dbReference type="Proteomes" id="UP000242560">
    <property type="component" value="Unassembled WGS sequence"/>
</dbReference>
<evidence type="ECO:0000313" key="3">
    <source>
        <dbReference type="EMBL" id="SFI84849.1"/>
    </source>
</evidence>
<feature type="domain" description="Glycosyltransferase subfamily 4-like N-terminal" evidence="2">
    <location>
        <begin position="39"/>
        <end position="205"/>
    </location>
</feature>
<dbReference type="InterPro" id="IPR028098">
    <property type="entry name" value="Glyco_trans_4-like_N"/>
</dbReference>
<dbReference type="InterPro" id="IPR001296">
    <property type="entry name" value="Glyco_trans_1"/>
</dbReference>
<feature type="domain" description="Glycosyl transferase family 1" evidence="1">
    <location>
        <begin position="217"/>
        <end position="378"/>
    </location>
</feature>
<proteinExistence type="predicted"/>
<dbReference type="AlphaFoldDB" id="A0A1I3LJ74"/>
<gene>
    <name evidence="3" type="ORF">SAMN05421638_1170</name>
</gene>
<name>A0A1I3LJ74_9FLAO</name>
<dbReference type="SUPFAM" id="SSF53756">
    <property type="entry name" value="UDP-Glycosyltransferase/glycogen phosphorylase"/>
    <property type="match status" value="1"/>
</dbReference>
<accession>A0A1I3LJ74</accession>
<dbReference type="InterPro" id="IPR023881">
    <property type="entry name" value="Thiol_BshA"/>
</dbReference>
<dbReference type="EMBL" id="FORQ01000002">
    <property type="protein sequence ID" value="SFI84849.1"/>
    <property type="molecule type" value="Genomic_DNA"/>
</dbReference>
<keyword evidence="4" id="KW-1185">Reference proteome</keyword>
<evidence type="ECO:0000313" key="4">
    <source>
        <dbReference type="Proteomes" id="UP000242560"/>
    </source>
</evidence>
<sequence>MNLIRQSALYTRTQKNKTKNLGDFKNKTMKIGILCYPTYGGSGIVATELGMSLANKGYEVHFISSALPTRLDITNPNIFFHKVNVQTYPLFQYQPYDIALSSMIYRVVNLYKLDLLHAHYAIPYAYAAFTAKQMLKEEGKDVPLVTTLHGTDITLVGQHPSYKHAVEFSINQSDTITSVSESLKKDTLQFFKITKEIQVITNFIDNSDFIGSSSCQRKQFAEEDEKILIHVSNLRPVKRVEEVMQIFKNVNAKVKSKLIIIGEGPDMEKINQFLEENPSLIGKVRLLGKVNDLYKVLQLSDVFLLPSEQESFGLAALEAMAAETPVISSNAGGIPEVNIQGETGFLAEIGNVEAMSNYTIKLLSNDELLATMKKNAKEQALKFDLRNILPLYEKMYQDTLDNFKK</sequence>
<dbReference type="PANTHER" id="PTHR45947">
    <property type="entry name" value="SULFOQUINOVOSYL TRANSFERASE SQD2"/>
    <property type="match status" value="1"/>
</dbReference>
<dbReference type="Pfam" id="PF00534">
    <property type="entry name" value="Glycos_transf_1"/>
    <property type="match status" value="1"/>
</dbReference>
<protein>
    <submittedName>
        <fullName evidence="3">N-acetyl-alpha-D-glucosaminyl L-malate synthase BshA</fullName>
    </submittedName>
</protein>
<dbReference type="NCBIfam" id="TIGR03999">
    <property type="entry name" value="thiol_BshA"/>
    <property type="match status" value="1"/>
</dbReference>
<evidence type="ECO:0000259" key="2">
    <source>
        <dbReference type="Pfam" id="PF13439"/>
    </source>
</evidence>
<organism evidence="3 4">
    <name type="scientific">Kaistella treverensis</name>
    <dbReference type="NCBI Taxonomy" id="631455"/>
    <lineage>
        <taxon>Bacteria</taxon>
        <taxon>Pseudomonadati</taxon>
        <taxon>Bacteroidota</taxon>
        <taxon>Flavobacteriia</taxon>
        <taxon>Flavobacteriales</taxon>
        <taxon>Weeksellaceae</taxon>
        <taxon>Chryseobacterium group</taxon>
        <taxon>Kaistella</taxon>
    </lineage>
</organism>
<reference evidence="4" key="1">
    <citation type="submission" date="2016-10" db="EMBL/GenBank/DDBJ databases">
        <authorList>
            <person name="Varghese N."/>
            <person name="Submissions S."/>
        </authorList>
    </citation>
    <scope>NUCLEOTIDE SEQUENCE [LARGE SCALE GENOMIC DNA]</scope>
    <source>
        <strain evidence="4">DSM 22251</strain>
    </source>
</reference>
<dbReference type="Gene3D" id="3.40.50.2000">
    <property type="entry name" value="Glycogen Phosphorylase B"/>
    <property type="match status" value="2"/>
</dbReference>
<dbReference type="Pfam" id="PF13439">
    <property type="entry name" value="Glyco_transf_4"/>
    <property type="match status" value="1"/>
</dbReference>
<evidence type="ECO:0000259" key="1">
    <source>
        <dbReference type="Pfam" id="PF00534"/>
    </source>
</evidence>
<dbReference type="PANTHER" id="PTHR45947:SF3">
    <property type="entry name" value="SULFOQUINOVOSYL TRANSFERASE SQD2"/>
    <property type="match status" value="1"/>
</dbReference>
<dbReference type="InterPro" id="IPR050194">
    <property type="entry name" value="Glycosyltransferase_grp1"/>
</dbReference>